<dbReference type="Gene3D" id="1.10.150.110">
    <property type="entry name" value="DNA polymerase beta, N-terminal domain-like"/>
    <property type="match status" value="1"/>
</dbReference>
<dbReference type="Proteomes" id="UP000178735">
    <property type="component" value="Unassembled WGS sequence"/>
</dbReference>
<dbReference type="InterPro" id="IPR010996">
    <property type="entry name" value="HHH_MUS81"/>
</dbReference>
<dbReference type="AlphaFoldDB" id="A0A1F7WJW3"/>
<accession>A0A1F7WJW3</accession>
<dbReference type="InterPro" id="IPR016195">
    <property type="entry name" value="Pol/histidinol_Pase-like"/>
</dbReference>
<gene>
    <name evidence="2" type="ORF">A2008_13840</name>
</gene>
<dbReference type="GO" id="GO:0008270">
    <property type="term" value="F:zinc ion binding"/>
    <property type="evidence" value="ECO:0007669"/>
    <property type="project" value="TreeGrafter"/>
</dbReference>
<reference evidence="2 3" key="1">
    <citation type="journal article" date="2016" name="Nat. Commun.">
        <title>Thousands of microbial genomes shed light on interconnected biogeochemical processes in an aquifer system.</title>
        <authorList>
            <person name="Anantharaman K."/>
            <person name="Brown C.T."/>
            <person name="Hug L.A."/>
            <person name="Sharon I."/>
            <person name="Castelle C.J."/>
            <person name="Probst A.J."/>
            <person name="Thomas B.C."/>
            <person name="Singh A."/>
            <person name="Wilkins M.J."/>
            <person name="Karaoz U."/>
            <person name="Brodie E.L."/>
            <person name="Williams K.H."/>
            <person name="Hubbard S.S."/>
            <person name="Banfield J.F."/>
        </authorList>
    </citation>
    <scope>NUCLEOTIDE SEQUENCE [LARGE SCALE GENOMIC DNA]</scope>
</reference>
<organism evidence="2 3">
    <name type="scientific">Candidatus Wallbacteria bacterium GWC2_49_35</name>
    <dbReference type="NCBI Taxonomy" id="1817813"/>
    <lineage>
        <taxon>Bacteria</taxon>
        <taxon>Candidatus Walliibacteriota</taxon>
    </lineage>
</organism>
<dbReference type="PANTHER" id="PTHR36928">
    <property type="entry name" value="PHOSPHATASE YCDX-RELATED"/>
    <property type="match status" value="1"/>
</dbReference>
<feature type="non-terminal residue" evidence="2">
    <location>
        <position position="479"/>
    </location>
</feature>
<dbReference type="GO" id="GO:0042578">
    <property type="term" value="F:phosphoric ester hydrolase activity"/>
    <property type="evidence" value="ECO:0007669"/>
    <property type="project" value="TreeGrafter"/>
</dbReference>
<dbReference type="Gene3D" id="3.20.20.140">
    <property type="entry name" value="Metal-dependent hydrolases"/>
    <property type="match status" value="1"/>
</dbReference>
<dbReference type="InterPro" id="IPR003141">
    <property type="entry name" value="Pol/His_phosphatase_N"/>
</dbReference>
<dbReference type="STRING" id="1817813.A2008_13840"/>
<comment type="caution">
    <text evidence="2">The sequence shown here is derived from an EMBL/GenBank/DDBJ whole genome shotgun (WGS) entry which is preliminary data.</text>
</comment>
<dbReference type="SUPFAM" id="SSF47802">
    <property type="entry name" value="DNA polymerase beta, N-terminal domain-like"/>
    <property type="match status" value="1"/>
</dbReference>
<protein>
    <recommendedName>
        <fullName evidence="1">Polymerase/histidinol phosphatase N-terminal domain-containing protein</fullName>
    </recommendedName>
</protein>
<dbReference type="Pfam" id="PF14716">
    <property type="entry name" value="HHH_8"/>
    <property type="match status" value="1"/>
</dbReference>
<dbReference type="PANTHER" id="PTHR36928:SF1">
    <property type="entry name" value="PHOSPHATASE YCDX-RELATED"/>
    <property type="match status" value="1"/>
</dbReference>
<sequence length="479" mass="53388">MNNYQLSEKFSEMGVMCEYAGGSVFRARAFSKAAEILASLETELYEQETGFEIEGIGRGVKDIIIDFLTAGRSKAYDELKQSVPEDIFSMLAISGIGVKKLKALCEALGVQRLDQLLAKAENGEVRLVKGFSAAGEANIIQEIARIKSERHSKLFFAAERLFGEISREISRLEGIADISPAGEFARKLPVVNKLSCTVVYRSEISCEEISARIIDALNIAGCDIFVCGDISLLKVPGFYSDFPAEFFLVRQCAASENIKKLLAFSFEYLEHGAKKVGPPGGITAKNETEYKLRVILFLAENFEFMDFVKVSPEHSELAWKNMQPESFRNLKLFTTDKIKGVFHVHSNYSDGGDSLETIVFKAKEMGLSYIGITDHSKSSAYAGGLSAERLFRQCAEIEELNAKYAPFRIFKGIECDILKDGTLDFPDEVLKTLDFVIISVHSHFKMAPPEMSERIRRAVSNPFVTMLGHMTGRLLTKRK</sequence>
<evidence type="ECO:0000259" key="1">
    <source>
        <dbReference type="SMART" id="SM00481"/>
    </source>
</evidence>
<dbReference type="Pfam" id="PF02811">
    <property type="entry name" value="PHP"/>
    <property type="match status" value="1"/>
</dbReference>
<feature type="domain" description="Polymerase/histidinol phosphatase N-terminal" evidence="1">
    <location>
        <begin position="340"/>
        <end position="419"/>
    </location>
</feature>
<name>A0A1F7WJW3_9BACT</name>
<dbReference type="InterPro" id="IPR027421">
    <property type="entry name" value="DNA_pol_lamdba_lyase_dom_sf"/>
</dbReference>
<dbReference type="GO" id="GO:0005829">
    <property type="term" value="C:cytosol"/>
    <property type="evidence" value="ECO:0007669"/>
    <property type="project" value="TreeGrafter"/>
</dbReference>
<dbReference type="SUPFAM" id="SSF89550">
    <property type="entry name" value="PHP domain-like"/>
    <property type="match status" value="1"/>
</dbReference>
<evidence type="ECO:0000313" key="2">
    <source>
        <dbReference type="EMBL" id="OGM02438.1"/>
    </source>
</evidence>
<evidence type="ECO:0000313" key="3">
    <source>
        <dbReference type="Proteomes" id="UP000178735"/>
    </source>
</evidence>
<dbReference type="InterPro" id="IPR050243">
    <property type="entry name" value="PHP_phosphatase"/>
</dbReference>
<dbReference type="SMART" id="SM00481">
    <property type="entry name" value="POLIIIAc"/>
    <property type="match status" value="1"/>
</dbReference>
<proteinExistence type="predicted"/>
<dbReference type="InterPro" id="IPR004013">
    <property type="entry name" value="PHP_dom"/>
</dbReference>
<dbReference type="Gene3D" id="1.10.150.20">
    <property type="entry name" value="5' to 3' exonuclease, C-terminal subdomain"/>
    <property type="match status" value="1"/>
</dbReference>
<dbReference type="EMBL" id="MGFH01000208">
    <property type="protein sequence ID" value="OGM02438.1"/>
    <property type="molecule type" value="Genomic_DNA"/>
</dbReference>